<dbReference type="EMBL" id="CAJZBQ010000046">
    <property type="protein sequence ID" value="CAG9328898.1"/>
    <property type="molecule type" value="Genomic_DNA"/>
</dbReference>
<reference evidence="3" key="1">
    <citation type="submission" date="2021-09" db="EMBL/GenBank/DDBJ databases">
        <authorList>
            <consortium name="AG Swart"/>
            <person name="Singh M."/>
            <person name="Singh A."/>
            <person name="Seah K."/>
            <person name="Emmerich C."/>
        </authorList>
    </citation>
    <scope>NUCLEOTIDE SEQUENCE</scope>
    <source>
        <strain evidence="3">ATCC30299</strain>
    </source>
</reference>
<evidence type="ECO:0000259" key="2">
    <source>
        <dbReference type="Pfam" id="PF13967"/>
    </source>
</evidence>
<accession>A0AAU9K4J8</accession>
<dbReference type="GO" id="GO:0005886">
    <property type="term" value="C:plasma membrane"/>
    <property type="evidence" value="ECO:0007669"/>
    <property type="project" value="TreeGrafter"/>
</dbReference>
<evidence type="ECO:0000313" key="3">
    <source>
        <dbReference type="EMBL" id="CAG9328898.1"/>
    </source>
</evidence>
<name>A0AAU9K4J8_9CILI</name>
<dbReference type="GO" id="GO:0005227">
    <property type="term" value="F:calcium-activated cation channel activity"/>
    <property type="evidence" value="ECO:0007669"/>
    <property type="project" value="InterPro"/>
</dbReference>
<feature type="transmembrane region" description="Helical" evidence="1">
    <location>
        <begin position="141"/>
        <end position="159"/>
    </location>
</feature>
<evidence type="ECO:0000256" key="1">
    <source>
        <dbReference type="SAM" id="Phobius"/>
    </source>
</evidence>
<organism evidence="3 4">
    <name type="scientific">Blepharisma stoltei</name>
    <dbReference type="NCBI Taxonomy" id="1481888"/>
    <lineage>
        <taxon>Eukaryota</taxon>
        <taxon>Sar</taxon>
        <taxon>Alveolata</taxon>
        <taxon>Ciliophora</taxon>
        <taxon>Postciliodesmatophora</taxon>
        <taxon>Heterotrichea</taxon>
        <taxon>Heterotrichida</taxon>
        <taxon>Blepharismidae</taxon>
        <taxon>Blepharisma</taxon>
    </lineage>
</organism>
<keyword evidence="1" id="KW-1133">Transmembrane helix</keyword>
<dbReference type="PANTHER" id="PTHR13018">
    <property type="entry name" value="PROBABLE MEMBRANE PROTEIN DUF221-RELATED"/>
    <property type="match status" value="1"/>
</dbReference>
<proteinExistence type="predicted"/>
<dbReference type="InterPro" id="IPR032880">
    <property type="entry name" value="CSC1/OSCA1-like_N"/>
</dbReference>
<keyword evidence="1" id="KW-0472">Membrane</keyword>
<dbReference type="PANTHER" id="PTHR13018:SF5">
    <property type="entry name" value="RE44586P"/>
    <property type="match status" value="1"/>
</dbReference>
<evidence type="ECO:0000313" key="4">
    <source>
        <dbReference type="Proteomes" id="UP001162131"/>
    </source>
</evidence>
<sequence>MDQGFYQILYTLGIDTIIFSILFLLFLLSHNYRTKHTTTYKAEDAQPKNAIYSESETPVWKLLKIVWRTGLMDIHEKCGLLAYIYLSLLWQIIIFLSIVCILGIPSLVPIYFSGNGLPDESTNKEGIANILDDEYLMIAPILYYIFFSFLAYWLVYIILRTISYRTTINVGFN</sequence>
<dbReference type="Proteomes" id="UP001162131">
    <property type="component" value="Unassembled WGS sequence"/>
</dbReference>
<gene>
    <name evidence="3" type="ORF">BSTOLATCC_MIC46880</name>
</gene>
<feature type="transmembrane region" description="Helical" evidence="1">
    <location>
        <begin position="80"/>
        <end position="104"/>
    </location>
</feature>
<dbReference type="AlphaFoldDB" id="A0AAU9K4J8"/>
<keyword evidence="4" id="KW-1185">Reference proteome</keyword>
<feature type="domain" description="CSC1/OSCA1-like N-terminal transmembrane" evidence="2">
    <location>
        <begin position="8"/>
        <end position="155"/>
    </location>
</feature>
<dbReference type="InterPro" id="IPR045122">
    <property type="entry name" value="Csc1-like"/>
</dbReference>
<feature type="transmembrane region" description="Helical" evidence="1">
    <location>
        <begin position="6"/>
        <end position="28"/>
    </location>
</feature>
<protein>
    <recommendedName>
        <fullName evidence="2">CSC1/OSCA1-like N-terminal transmembrane domain-containing protein</fullName>
    </recommendedName>
</protein>
<comment type="caution">
    <text evidence="3">The sequence shown here is derived from an EMBL/GenBank/DDBJ whole genome shotgun (WGS) entry which is preliminary data.</text>
</comment>
<keyword evidence="1" id="KW-0812">Transmembrane</keyword>
<dbReference type="Pfam" id="PF13967">
    <property type="entry name" value="RSN1_TM"/>
    <property type="match status" value="1"/>
</dbReference>